<feature type="domain" description="Tyr recombinase" evidence="2">
    <location>
        <begin position="18"/>
        <end position="89"/>
    </location>
</feature>
<reference evidence="3 4" key="1">
    <citation type="submission" date="2020-08" db="EMBL/GenBank/DDBJ databases">
        <title>Genomic Encyclopedia of Type Strains, Phase III (KMG-III): the genomes of soil and plant-associated and newly described type strains.</title>
        <authorList>
            <person name="Whitman W."/>
        </authorList>
    </citation>
    <scope>NUCLEOTIDE SEQUENCE [LARGE SCALE GENOMIC DNA]</scope>
    <source>
        <strain evidence="3 4">CECT 3313</strain>
    </source>
</reference>
<name>A0A7W9Q4T7_9ACTN</name>
<evidence type="ECO:0000259" key="2">
    <source>
        <dbReference type="PROSITE" id="PS51898"/>
    </source>
</evidence>
<dbReference type="RefSeq" id="WP_221510049.1">
    <property type="nucleotide sequence ID" value="NZ_JACHJK010000028.1"/>
</dbReference>
<dbReference type="SUPFAM" id="SSF56349">
    <property type="entry name" value="DNA breaking-rejoining enzymes"/>
    <property type="match status" value="1"/>
</dbReference>
<dbReference type="Proteomes" id="UP000585836">
    <property type="component" value="Unassembled WGS sequence"/>
</dbReference>
<comment type="caution">
    <text evidence="3">The sequence shown here is derived from an EMBL/GenBank/DDBJ whole genome shotgun (WGS) entry which is preliminary data.</text>
</comment>
<keyword evidence="1" id="KW-0233">DNA recombination</keyword>
<accession>A0A7W9Q4T7</accession>
<proteinExistence type="predicted"/>
<dbReference type="Gene3D" id="1.10.443.10">
    <property type="entry name" value="Intergrase catalytic core"/>
    <property type="match status" value="1"/>
</dbReference>
<organism evidence="3 4">
    <name type="scientific">Streptomyces echinatus</name>
    <dbReference type="NCBI Taxonomy" id="67293"/>
    <lineage>
        <taxon>Bacteria</taxon>
        <taxon>Bacillati</taxon>
        <taxon>Actinomycetota</taxon>
        <taxon>Actinomycetes</taxon>
        <taxon>Kitasatosporales</taxon>
        <taxon>Streptomycetaceae</taxon>
        <taxon>Streptomyces</taxon>
    </lineage>
</organism>
<dbReference type="InterPro" id="IPR011010">
    <property type="entry name" value="DNA_brk_join_enz"/>
</dbReference>
<dbReference type="InterPro" id="IPR002104">
    <property type="entry name" value="Integrase_catalytic"/>
</dbReference>
<dbReference type="PROSITE" id="PS51898">
    <property type="entry name" value="TYR_RECOMBINASE"/>
    <property type="match status" value="1"/>
</dbReference>
<keyword evidence="4" id="KW-1185">Reference proteome</keyword>
<sequence length="89" mass="9914">MPMLAHTPRHGPAPDPDSLIRIATVTAGEIRRLVDACISRGDQFLIVLLSETGLRIREALGLRHESLRLRAREVRVVPRESDVNAARVQ</sequence>
<dbReference type="EMBL" id="JACHJK010000028">
    <property type="protein sequence ID" value="MBB5932602.1"/>
    <property type="molecule type" value="Genomic_DNA"/>
</dbReference>
<dbReference type="GO" id="GO:0006310">
    <property type="term" value="P:DNA recombination"/>
    <property type="evidence" value="ECO:0007669"/>
    <property type="project" value="UniProtKB-KW"/>
</dbReference>
<evidence type="ECO:0000256" key="1">
    <source>
        <dbReference type="ARBA" id="ARBA00023172"/>
    </source>
</evidence>
<dbReference type="InterPro" id="IPR013762">
    <property type="entry name" value="Integrase-like_cat_sf"/>
</dbReference>
<dbReference type="GO" id="GO:0015074">
    <property type="term" value="P:DNA integration"/>
    <property type="evidence" value="ECO:0007669"/>
    <property type="project" value="InterPro"/>
</dbReference>
<protein>
    <submittedName>
        <fullName evidence="3">Integrase</fullName>
    </submittedName>
</protein>
<evidence type="ECO:0000313" key="3">
    <source>
        <dbReference type="EMBL" id="MBB5932602.1"/>
    </source>
</evidence>
<gene>
    <name evidence="3" type="ORF">FHS34_008112</name>
</gene>
<evidence type="ECO:0000313" key="4">
    <source>
        <dbReference type="Proteomes" id="UP000585836"/>
    </source>
</evidence>
<dbReference type="AlphaFoldDB" id="A0A7W9Q4T7"/>
<dbReference type="GO" id="GO:0003677">
    <property type="term" value="F:DNA binding"/>
    <property type="evidence" value="ECO:0007669"/>
    <property type="project" value="InterPro"/>
</dbReference>